<protein>
    <recommendedName>
        <fullName evidence="1">RNA helicase</fullName>
        <ecNumber evidence="1">3.6.4.13</ecNumber>
    </recommendedName>
</protein>
<dbReference type="InterPro" id="IPR014014">
    <property type="entry name" value="RNA_helicase_DEAD_Q_motif"/>
</dbReference>
<dbReference type="InterPro" id="IPR050079">
    <property type="entry name" value="DEAD_box_RNA_helicase"/>
</dbReference>
<dbReference type="GO" id="GO:0003724">
    <property type="term" value="F:RNA helicase activity"/>
    <property type="evidence" value="ECO:0007669"/>
    <property type="project" value="UniProtKB-EC"/>
</dbReference>
<feature type="domain" description="DEAD-box RNA helicase Q" evidence="8">
    <location>
        <begin position="24"/>
        <end position="52"/>
    </location>
</feature>
<dbReference type="InterPro" id="IPR014001">
    <property type="entry name" value="Helicase_ATP-bd"/>
</dbReference>
<dbReference type="PROSITE" id="PS51195">
    <property type="entry name" value="Q_MOTIF"/>
    <property type="match status" value="1"/>
</dbReference>
<evidence type="ECO:0000259" key="7">
    <source>
        <dbReference type="PROSITE" id="PS51192"/>
    </source>
</evidence>
<evidence type="ECO:0000256" key="1">
    <source>
        <dbReference type="ARBA" id="ARBA00012552"/>
    </source>
</evidence>
<feature type="short sequence motif" description="Q motif" evidence="6">
    <location>
        <begin position="24"/>
        <end position="52"/>
    </location>
</feature>
<accession>A0A4Y2CH34</accession>
<dbReference type="Gene3D" id="3.40.50.300">
    <property type="entry name" value="P-loop containing nucleotide triphosphate hydrolases"/>
    <property type="match status" value="1"/>
</dbReference>
<keyword evidence="2" id="KW-0547">Nucleotide-binding</keyword>
<name>A0A4Y2CH34_ARAVE</name>
<sequence length="283" mass="31381">MSKRLAHVLEAKWRSDDVNTNLGRDFSSLNLDERILAGLSKAGYRIPSPVQLEAIPLCLTGDDVFVQGKAGTGKTLVFSILALNAVLDAEDLQVLIIAPTREGAFEICNTICAIGSEVEDLKCECFIGGFSYADDIPKARQCKIAVGTPGRMLHLIQDDKLELDTIHLFIIDDFDELLNKHLKPEVSEIFNTLPEKKQTVVTSLTCTDEVMELASEFLEHSFQAVFNENELSLLGIVAMSSRTVSEHLKNLVKTPSEDCFLTLSMRRNKSSMRLSLLQIILLP</sequence>
<dbReference type="SUPFAM" id="SSF52540">
    <property type="entry name" value="P-loop containing nucleoside triphosphate hydrolases"/>
    <property type="match status" value="1"/>
</dbReference>
<dbReference type="SMART" id="SM00487">
    <property type="entry name" value="DEXDc"/>
    <property type="match status" value="1"/>
</dbReference>
<dbReference type="GO" id="GO:0003676">
    <property type="term" value="F:nucleic acid binding"/>
    <property type="evidence" value="ECO:0007669"/>
    <property type="project" value="InterPro"/>
</dbReference>
<evidence type="ECO:0000313" key="9">
    <source>
        <dbReference type="EMBL" id="GBM03731.1"/>
    </source>
</evidence>
<dbReference type="AlphaFoldDB" id="A0A4Y2CH34"/>
<evidence type="ECO:0000256" key="2">
    <source>
        <dbReference type="ARBA" id="ARBA00022741"/>
    </source>
</evidence>
<evidence type="ECO:0000256" key="3">
    <source>
        <dbReference type="ARBA" id="ARBA00022801"/>
    </source>
</evidence>
<organism evidence="9 10">
    <name type="scientific">Araneus ventricosus</name>
    <name type="common">Orbweaver spider</name>
    <name type="synonym">Epeira ventricosa</name>
    <dbReference type="NCBI Taxonomy" id="182803"/>
    <lineage>
        <taxon>Eukaryota</taxon>
        <taxon>Metazoa</taxon>
        <taxon>Ecdysozoa</taxon>
        <taxon>Arthropoda</taxon>
        <taxon>Chelicerata</taxon>
        <taxon>Arachnida</taxon>
        <taxon>Araneae</taxon>
        <taxon>Araneomorphae</taxon>
        <taxon>Entelegynae</taxon>
        <taxon>Araneoidea</taxon>
        <taxon>Araneidae</taxon>
        <taxon>Araneus</taxon>
    </lineage>
</organism>
<dbReference type="GO" id="GO:0005829">
    <property type="term" value="C:cytosol"/>
    <property type="evidence" value="ECO:0007669"/>
    <property type="project" value="TreeGrafter"/>
</dbReference>
<keyword evidence="10" id="KW-1185">Reference proteome</keyword>
<feature type="domain" description="Helicase ATP-binding" evidence="7">
    <location>
        <begin position="55"/>
        <end position="224"/>
    </location>
</feature>
<evidence type="ECO:0000313" key="10">
    <source>
        <dbReference type="Proteomes" id="UP000499080"/>
    </source>
</evidence>
<dbReference type="PROSITE" id="PS51192">
    <property type="entry name" value="HELICASE_ATP_BIND_1"/>
    <property type="match status" value="1"/>
</dbReference>
<proteinExistence type="predicted"/>
<dbReference type="Pfam" id="PF00270">
    <property type="entry name" value="DEAD"/>
    <property type="match status" value="1"/>
</dbReference>
<dbReference type="EC" id="3.6.4.13" evidence="1"/>
<dbReference type="GO" id="GO:0005524">
    <property type="term" value="F:ATP binding"/>
    <property type="evidence" value="ECO:0007669"/>
    <property type="project" value="UniProtKB-KW"/>
</dbReference>
<evidence type="ECO:0000256" key="4">
    <source>
        <dbReference type="ARBA" id="ARBA00022806"/>
    </source>
</evidence>
<gene>
    <name evidence="9" type="primary">ddx20_1</name>
    <name evidence="9" type="ORF">AVEN_134950_1</name>
</gene>
<evidence type="ECO:0000256" key="5">
    <source>
        <dbReference type="ARBA" id="ARBA00022840"/>
    </source>
</evidence>
<keyword evidence="5" id="KW-0067">ATP-binding</keyword>
<dbReference type="EMBL" id="BGPR01000194">
    <property type="protein sequence ID" value="GBM03731.1"/>
    <property type="molecule type" value="Genomic_DNA"/>
</dbReference>
<dbReference type="PANTHER" id="PTHR47959">
    <property type="entry name" value="ATP-DEPENDENT RNA HELICASE RHLE-RELATED"/>
    <property type="match status" value="1"/>
</dbReference>
<evidence type="ECO:0000256" key="6">
    <source>
        <dbReference type="PROSITE-ProRule" id="PRU00552"/>
    </source>
</evidence>
<dbReference type="Proteomes" id="UP000499080">
    <property type="component" value="Unassembled WGS sequence"/>
</dbReference>
<dbReference type="PANTHER" id="PTHR47959:SF1">
    <property type="entry name" value="ATP-DEPENDENT RNA HELICASE DBPA"/>
    <property type="match status" value="1"/>
</dbReference>
<keyword evidence="3" id="KW-0378">Hydrolase</keyword>
<evidence type="ECO:0000259" key="8">
    <source>
        <dbReference type="PROSITE" id="PS51195"/>
    </source>
</evidence>
<dbReference type="GO" id="GO:0016787">
    <property type="term" value="F:hydrolase activity"/>
    <property type="evidence" value="ECO:0007669"/>
    <property type="project" value="UniProtKB-KW"/>
</dbReference>
<dbReference type="InterPro" id="IPR011545">
    <property type="entry name" value="DEAD/DEAH_box_helicase_dom"/>
</dbReference>
<keyword evidence="4 9" id="KW-0347">Helicase</keyword>
<comment type="caution">
    <text evidence="9">The sequence shown here is derived from an EMBL/GenBank/DDBJ whole genome shotgun (WGS) entry which is preliminary data.</text>
</comment>
<reference evidence="9 10" key="1">
    <citation type="journal article" date="2019" name="Sci. Rep.">
        <title>Orb-weaving spider Araneus ventricosus genome elucidates the spidroin gene catalogue.</title>
        <authorList>
            <person name="Kono N."/>
            <person name="Nakamura H."/>
            <person name="Ohtoshi R."/>
            <person name="Moran D.A.P."/>
            <person name="Shinohara A."/>
            <person name="Yoshida Y."/>
            <person name="Fujiwara M."/>
            <person name="Mori M."/>
            <person name="Tomita M."/>
            <person name="Arakawa K."/>
        </authorList>
    </citation>
    <scope>NUCLEOTIDE SEQUENCE [LARGE SCALE GENOMIC DNA]</scope>
</reference>
<dbReference type="OrthoDB" id="434041at2759"/>
<dbReference type="InterPro" id="IPR027417">
    <property type="entry name" value="P-loop_NTPase"/>
</dbReference>